<evidence type="ECO:0000313" key="2">
    <source>
        <dbReference type="Proteomes" id="UP001058660"/>
    </source>
</evidence>
<reference evidence="1" key="1">
    <citation type="submission" date="2022-07" db="EMBL/GenBank/DDBJ databases">
        <authorList>
            <person name="Torres-Arroyo K.M."/>
            <person name="Cardona-Perez A.V."/>
            <person name="Cruz-Vazquez C.O."/>
            <person name="Davila-Rivera B.E."/>
            <person name="Flores-Rivera E.M."/>
            <person name="Morales-Rodriguez J."/>
            <person name="Ramirez-Renta G.M."/>
            <person name="Ramos-Rodriguez C.M."/>
            <person name="Rodriguez-Rivera J.M."/>
            <person name="Toledo-Marrero N."/>
            <person name="Velazquez-Nunez L.D."/>
            <person name="Velez-Alicea A.S."/>
            <person name="Vazquez E."/>
            <person name="Balish M.F."/>
            <person name="Garlena R.A."/>
            <person name="Russell D.A."/>
            <person name="Jacobs-Sera D."/>
            <person name="Hatfull G.F."/>
        </authorList>
    </citation>
    <scope>NUCLEOTIDE SEQUENCE</scope>
</reference>
<proteinExistence type="predicted"/>
<dbReference type="Proteomes" id="UP001058660">
    <property type="component" value="Segment"/>
</dbReference>
<organism evidence="1 2">
    <name type="scientific">Microbacterium phage Cen1621</name>
    <dbReference type="NCBI Taxonomy" id="2965191"/>
    <lineage>
        <taxon>Viruses</taxon>
        <taxon>Duplodnaviria</taxon>
        <taxon>Heunggongvirae</taxon>
        <taxon>Uroviricota</taxon>
        <taxon>Caudoviricetes</taxon>
        <taxon>Casidaviridae</taxon>
        <taxon>Cenunavirus</taxon>
        <taxon>Cenunavirus Cen1621</taxon>
    </lineage>
</organism>
<gene>
    <name evidence="1" type="primary">4</name>
    <name evidence="1" type="ORF">SEA_CEN1621_4</name>
</gene>
<dbReference type="EMBL" id="ON970568">
    <property type="protein sequence ID" value="UVK59091.1"/>
    <property type="molecule type" value="Genomic_DNA"/>
</dbReference>
<evidence type="ECO:0008006" key="3">
    <source>
        <dbReference type="Google" id="ProtNLM"/>
    </source>
</evidence>
<protein>
    <recommendedName>
        <fullName evidence="3">MuF-like minor capsid protein</fullName>
    </recommendedName>
</protein>
<name>A0A9E7QAZ4_9CAUD</name>
<keyword evidence="2" id="KW-1185">Reference proteome</keyword>
<dbReference type="Pfam" id="PF25310">
    <property type="entry name" value="VG15"/>
    <property type="match status" value="1"/>
</dbReference>
<sequence>MDELDWDALARAHMVKQISDAATVQAALARLWETTLDPSDIARSFALFQERAVPLIMAGRSISKAEAQRYFEAVHSLSGLSSELADVYEYQWPERAAKASLSAASGKALQRVEALQAKGAPIAATFELAKRAMLASAKRQMLNAGRERVTGLTRTSGYGRWARVSDGAPCAFCLMLVSRGPVYTHDSVRFRAHDGCGCGVRPVRAGESGWTDQARQARALYDEVGGLGELRQRLDARKRAASLGLAA</sequence>
<evidence type="ECO:0000313" key="1">
    <source>
        <dbReference type="EMBL" id="UVK59091.1"/>
    </source>
</evidence>
<dbReference type="InterPro" id="IPR057369">
    <property type="entry name" value="VG15"/>
</dbReference>
<accession>A0A9E7QAZ4</accession>